<dbReference type="PANTHER" id="PTHR11803">
    <property type="entry name" value="2-IMINOBUTANOATE/2-IMINOPROPANOATE DEAMINASE RIDA"/>
    <property type="match status" value="1"/>
</dbReference>
<dbReference type="InterPro" id="IPR035959">
    <property type="entry name" value="RutC-like_sf"/>
</dbReference>
<reference evidence="2 3" key="1">
    <citation type="submission" date="2023-04" db="EMBL/GenBank/DDBJ databases">
        <title>Forest soil microbial communities from Buena Vista Peninsula, Colon Province, Panama.</title>
        <authorList>
            <person name="Bouskill N."/>
        </authorList>
    </citation>
    <scope>NUCLEOTIDE SEQUENCE [LARGE SCALE GENOMIC DNA]</scope>
    <source>
        <strain evidence="2 3">CFH S0262</strain>
    </source>
</reference>
<evidence type="ECO:0000256" key="1">
    <source>
        <dbReference type="ARBA" id="ARBA00010552"/>
    </source>
</evidence>
<evidence type="ECO:0000313" key="3">
    <source>
        <dbReference type="Proteomes" id="UP001160334"/>
    </source>
</evidence>
<dbReference type="SUPFAM" id="SSF55298">
    <property type="entry name" value="YjgF-like"/>
    <property type="match status" value="1"/>
</dbReference>
<gene>
    <name evidence="2" type="ORF">M2280_001065</name>
</gene>
<evidence type="ECO:0000313" key="2">
    <source>
        <dbReference type="EMBL" id="MDH6279856.1"/>
    </source>
</evidence>
<dbReference type="PANTHER" id="PTHR11803:SF58">
    <property type="entry name" value="PROTEIN HMF1-RELATED"/>
    <property type="match status" value="1"/>
</dbReference>
<comment type="caution">
    <text evidence="2">The sequence shown here is derived from an EMBL/GenBank/DDBJ whole genome shotgun (WGS) entry which is preliminary data.</text>
</comment>
<dbReference type="Pfam" id="PF01042">
    <property type="entry name" value="Ribonuc_L-PSP"/>
    <property type="match status" value="1"/>
</dbReference>
<dbReference type="EMBL" id="JARXVC010000002">
    <property type="protein sequence ID" value="MDH6279856.1"/>
    <property type="molecule type" value="Genomic_DNA"/>
</dbReference>
<comment type="similarity">
    <text evidence="1">Belongs to the RutC family.</text>
</comment>
<sequence length="139" mass="14559">MTPMTDSPQPVYRGFNPPHLTFPGMSQAVRCGGLVVVSGQVALGHDGRVVSGDPGAQAEQCFANLDAALRLAGVSSTDVVKLVCYLTDASYFGAYSAARKRRFGDLAPAGTTVVVAGLLDPMMLMEVEAWAVVRQPSDG</sequence>
<proteinExistence type="inferred from homology"/>
<accession>A0ABT6M6C0</accession>
<dbReference type="InterPro" id="IPR006175">
    <property type="entry name" value="YjgF/YER057c/UK114"/>
</dbReference>
<dbReference type="RefSeq" id="WP_280759218.1">
    <property type="nucleotide sequence ID" value="NZ_JARXVC010000002.1"/>
</dbReference>
<dbReference type="CDD" id="cd00448">
    <property type="entry name" value="YjgF_YER057c_UK114_family"/>
    <property type="match status" value="1"/>
</dbReference>
<dbReference type="Gene3D" id="3.30.1330.40">
    <property type="entry name" value="RutC-like"/>
    <property type="match status" value="1"/>
</dbReference>
<name>A0ABT6M6C0_9NOCA</name>
<protein>
    <submittedName>
        <fullName evidence="2">Enamine deaminase RidA (YjgF/YER057c/UK114 family)</fullName>
    </submittedName>
</protein>
<dbReference type="Proteomes" id="UP001160334">
    <property type="component" value="Unassembled WGS sequence"/>
</dbReference>
<keyword evidence="3" id="KW-1185">Reference proteome</keyword>
<organism evidence="2 3">
    <name type="scientific">Prescottella agglutinans</name>
    <dbReference type="NCBI Taxonomy" id="1644129"/>
    <lineage>
        <taxon>Bacteria</taxon>
        <taxon>Bacillati</taxon>
        <taxon>Actinomycetota</taxon>
        <taxon>Actinomycetes</taxon>
        <taxon>Mycobacteriales</taxon>
        <taxon>Nocardiaceae</taxon>
        <taxon>Prescottella</taxon>
    </lineage>
</organism>